<dbReference type="CDD" id="cd09917">
    <property type="entry name" value="F-box_SF"/>
    <property type="match status" value="1"/>
</dbReference>
<dbReference type="EMBL" id="KF483846">
    <property type="protein sequence ID" value="AHC55010.1"/>
    <property type="molecule type" value="Genomic_DNA"/>
</dbReference>
<gene>
    <name evidence="2" type="ORF">TNS_ORF292</name>
</gene>
<dbReference type="Pfam" id="PF12937">
    <property type="entry name" value="F-box-like"/>
    <property type="match status" value="1"/>
</dbReference>
<dbReference type="InterPro" id="IPR036047">
    <property type="entry name" value="F-box-like_dom_sf"/>
</dbReference>
<keyword evidence="3" id="KW-1185">Reference proteome</keyword>
<dbReference type="Proteomes" id="UP000232615">
    <property type="component" value="Segment"/>
</dbReference>
<name>V9SE46_9VIRU</name>
<evidence type="ECO:0000313" key="2">
    <source>
        <dbReference type="EMBL" id="AHC55010.1"/>
    </source>
</evidence>
<dbReference type="SUPFAM" id="SSF82185">
    <property type="entry name" value="Histone H3 K4-specific methyltransferase SET7/9 N-terminal domain"/>
    <property type="match status" value="1"/>
</dbReference>
<accession>V9SE46</accession>
<evidence type="ECO:0000259" key="1">
    <source>
        <dbReference type="PROSITE" id="PS50181"/>
    </source>
</evidence>
<proteinExistence type="predicted"/>
<dbReference type="SMART" id="SM00256">
    <property type="entry name" value="FBOX"/>
    <property type="match status" value="1"/>
</dbReference>
<reference evidence="2 3" key="1">
    <citation type="journal article" date="2014" name="Arch. Virol.">
        <title>Complete genome sequence of Tunisvirus, a new member of the proposed family Marseilleviridae.</title>
        <authorList>
            <person name="Aherfi S."/>
            <person name="Boughalmi M."/>
            <person name="Pagnier I."/>
            <person name="Fournous G."/>
            <person name="La Scola B."/>
            <person name="Raoult D."/>
            <person name="Colson P."/>
        </authorList>
    </citation>
    <scope>NUCLEOTIDE SEQUENCE [LARGE SCALE GENOMIC DNA]</scope>
    <source>
        <strain evidence="2 3">U484</strain>
    </source>
</reference>
<protein>
    <recommendedName>
        <fullName evidence="1">F-box domain-containing protein</fullName>
    </recommendedName>
</protein>
<organism evidence="2 3">
    <name type="scientific">Tunisvirus fontaine2</name>
    <dbReference type="NCBI Taxonomy" id="1421067"/>
    <lineage>
        <taxon>Viruses</taxon>
        <taxon>Varidnaviria</taxon>
        <taxon>Bamfordvirae</taxon>
        <taxon>Nucleocytoviricota</taxon>
        <taxon>Megaviricetes</taxon>
        <taxon>Pimascovirales</taxon>
        <taxon>Pimascovirales incertae sedis</taxon>
        <taxon>Marseilleviridae</taxon>
        <taxon>Losannavirus</taxon>
        <taxon>Losannavirus tunisense</taxon>
    </lineage>
</organism>
<sequence length="232" mass="26639">MESSILLEDLPFEVLLHIFEQVTSGADFYNLALVCSLFCRLISNNKKRLCITTDANKIFDKSDVMLSVERGVDHYPYFQKNVIGTCSLLLNGSLHGVTSVTIGDGLLFHCEFVNDVLHGHYEYDSYNDSLDLVETVVGTYSHGERVDGWRVFREGDVVEEFAYHEGNLLFFRNRIRITIYSGPEKEEYNWDHNIKGEICENTGEEMVVFVKDGEEYAHCCEEHQREMPNGLD</sequence>
<dbReference type="PROSITE" id="PS50181">
    <property type="entry name" value="FBOX"/>
    <property type="match status" value="1"/>
</dbReference>
<dbReference type="InterPro" id="IPR001810">
    <property type="entry name" value="F-box_dom"/>
</dbReference>
<evidence type="ECO:0000313" key="3">
    <source>
        <dbReference type="Proteomes" id="UP000232615"/>
    </source>
</evidence>
<feature type="domain" description="F-box" evidence="1">
    <location>
        <begin position="4"/>
        <end position="62"/>
    </location>
</feature>
<dbReference type="SUPFAM" id="SSF81383">
    <property type="entry name" value="F-box domain"/>
    <property type="match status" value="1"/>
</dbReference>